<keyword evidence="9 14" id="KW-0862">Zinc</keyword>
<dbReference type="Pfam" id="PF02163">
    <property type="entry name" value="Peptidase_M50"/>
    <property type="match status" value="2"/>
</dbReference>
<keyword evidence="7" id="KW-0677">Repeat</keyword>
<dbReference type="GO" id="GO:0005886">
    <property type="term" value="C:plasma membrane"/>
    <property type="evidence" value="ECO:0007669"/>
    <property type="project" value="UniProtKB-SubCell"/>
</dbReference>
<comment type="subcellular location">
    <subcellularLocation>
        <location evidence="1 14">Cell membrane</location>
        <topology evidence="1 14">Multi-pass membrane protein</topology>
    </subcellularLocation>
</comment>
<evidence type="ECO:0000256" key="3">
    <source>
        <dbReference type="ARBA" id="ARBA00022475"/>
    </source>
</evidence>
<evidence type="ECO:0000256" key="9">
    <source>
        <dbReference type="ARBA" id="ARBA00022833"/>
    </source>
</evidence>
<evidence type="ECO:0000313" key="20">
    <source>
        <dbReference type="Proteomes" id="UP000728647"/>
    </source>
</evidence>
<evidence type="ECO:0000256" key="10">
    <source>
        <dbReference type="ARBA" id="ARBA00022989"/>
    </source>
</evidence>
<evidence type="ECO:0000256" key="16">
    <source>
        <dbReference type="PIRSR" id="PIRSR006404-2"/>
    </source>
</evidence>
<dbReference type="Pfam" id="PF00571">
    <property type="entry name" value="CBS"/>
    <property type="match status" value="1"/>
</dbReference>
<dbReference type="CDD" id="cd06164">
    <property type="entry name" value="S2P-M50_SpoIVFB_CBS"/>
    <property type="match status" value="1"/>
</dbReference>
<proteinExistence type="inferred from homology"/>
<dbReference type="PIRSF" id="PIRSF006404">
    <property type="entry name" value="UCP006404_Pept_M50_CBS"/>
    <property type="match status" value="1"/>
</dbReference>
<evidence type="ECO:0000256" key="7">
    <source>
        <dbReference type="ARBA" id="ARBA00022737"/>
    </source>
</evidence>
<feature type="transmembrane region" description="Helical" evidence="14">
    <location>
        <begin position="62"/>
        <end position="82"/>
    </location>
</feature>
<keyword evidence="10 14" id="KW-1133">Transmembrane helix</keyword>
<dbReference type="InterPro" id="IPR000644">
    <property type="entry name" value="CBS_dom"/>
</dbReference>
<dbReference type="InterPro" id="IPR046342">
    <property type="entry name" value="CBS_dom_sf"/>
</dbReference>
<dbReference type="GO" id="GO:0006508">
    <property type="term" value="P:proteolysis"/>
    <property type="evidence" value="ECO:0007669"/>
    <property type="project" value="UniProtKB-KW"/>
</dbReference>
<keyword evidence="11 14" id="KW-0482">Metalloprotease</keyword>
<feature type="transmembrane region" description="Helical" evidence="14">
    <location>
        <begin position="12"/>
        <end position="31"/>
    </location>
</feature>
<keyword evidence="13 14" id="KW-0472">Membrane</keyword>
<feature type="transmembrane region" description="Helical" evidence="14">
    <location>
        <begin position="204"/>
        <end position="231"/>
    </location>
</feature>
<evidence type="ECO:0000256" key="11">
    <source>
        <dbReference type="ARBA" id="ARBA00023049"/>
    </source>
</evidence>
<feature type="transmembrane region" description="Helical" evidence="14">
    <location>
        <begin position="149"/>
        <end position="170"/>
    </location>
</feature>
<dbReference type="PANTHER" id="PTHR39188:SF3">
    <property type="entry name" value="STAGE IV SPORULATION PROTEIN FB"/>
    <property type="match status" value="1"/>
</dbReference>
<evidence type="ECO:0000256" key="13">
    <source>
        <dbReference type="ARBA" id="ARBA00023136"/>
    </source>
</evidence>
<evidence type="ECO:0000256" key="8">
    <source>
        <dbReference type="ARBA" id="ARBA00022801"/>
    </source>
</evidence>
<sequence length="375" mass="39724">MNYTVLRVWGIPIRVNVSLLVFVPVLVWLIGSGEQLAAYEVVINAATPATVDAASLSAADRWLVATLAAVGLFASVAVHELGHAWVAMRYDIEVESITLWILGGLASLAEMPREWNREFWIAVAGPVASLLVGAACIGALFVVPESATVLVFAIGLLGVMNVSLVAFNMLPAFPMDGGRVLRAVLARNRSYVSATRTAARAGTLFAILFIFLGVVVTFSPVLVLVALFIYIGATSESRAVVLGDLLSGLTVTDLLSPREPVQVGATVETVFARLLAARRTDLPVVDESDAIVGAITAAALRDIGPAEYETTTVGDVATTDLPRIDAETSAFDALQTLQRSRADVGFVVRDGELVGLISQADFAAALELRRETTAF</sequence>
<keyword evidence="3 14" id="KW-1003">Cell membrane</keyword>
<keyword evidence="6 14" id="KW-0479">Metal-binding</keyword>
<accession>A0A8J8GII4</accession>
<dbReference type="SUPFAM" id="SSF54631">
    <property type="entry name" value="CBS-domain pair"/>
    <property type="match status" value="1"/>
</dbReference>
<evidence type="ECO:0000256" key="17">
    <source>
        <dbReference type="PROSITE-ProRule" id="PRU00703"/>
    </source>
</evidence>
<comment type="similarity">
    <text evidence="2 14">Belongs to the peptidase M50B family.</text>
</comment>
<evidence type="ECO:0000259" key="18">
    <source>
        <dbReference type="PROSITE" id="PS51371"/>
    </source>
</evidence>
<keyword evidence="12 17" id="KW-0129">CBS domain</keyword>
<dbReference type="InterPro" id="IPR008915">
    <property type="entry name" value="Peptidase_M50"/>
</dbReference>
<evidence type="ECO:0000313" key="19">
    <source>
        <dbReference type="EMBL" id="NUB89988.1"/>
    </source>
</evidence>
<feature type="domain" description="CBS" evidence="18">
    <location>
        <begin position="317"/>
        <end position="372"/>
    </location>
</feature>
<evidence type="ECO:0000256" key="6">
    <source>
        <dbReference type="ARBA" id="ARBA00022723"/>
    </source>
</evidence>
<feature type="active site" evidence="15">
    <location>
        <position position="80"/>
    </location>
</feature>
<protein>
    <recommendedName>
        <fullName evidence="14">Zinc metalloprotease</fullName>
    </recommendedName>
</protein>
<dbReference type="AlphaFoldDB" id="A0A8J8GII4"/>
<dbReference type="PANTHER" id="PTHR39188">
    <property type="entry name" value="MEMBRANE-ASSOCIATED ZINC METALLOPROTEASE M50B"/>
    <property type="match status" value="1"/>
</dbReference>
<dbReference type="GO" id="GO:0008237">
    <property type="term" value="F:metallopeptidase activity"/>
    <property type="evidence" value="ECO:0007669"/>
    <property type="project" value="UniProtKB-UniRule"/>
</dbReference>
<evidence type="ECO:0000256" key="2">
    <source>
        <dbReference type="ARBA" id="ARBA00007931"/>
    </source>
</evidence>
<keyword evidence="5 14" id="KW-0812">Transmembrane</keyword>
<evidence type="ECO:0000256" key="15">
    <source>
        <dbReference type="PIRSR" id="PIRSR006404-1"/>
    </source>
</evidence>
<evidence type="ECO:0000256" key="4">
    <source>
        <dbReference type="ARBA" id="ARBA00022670"/>
    </source>
</evidence>
<comment type="cofactor">
    <cofactor evidence="14 16">
        <name>Zn(2+)</name>
        <dbReference type="ChEBI" id="CHEBI:29105"/>
    </cofactor>
    <text evidence="14 16">Binds 1 zinc ion per subunit.</text>
</comment>
<evidence type="ECO:0000256" key="1">
    <source>
        <dbReference type="ARBA" id="ARBA00004651"/>
    </source>
</evidence>
<feature type="binding site" evidence="16">
    <location>
        <position position="176"/>
    </location>
    <ligand>
        <name>Zn(2+)</name>
        <dbReference type="ChEBI" id="CHEBI:29105"/>
        <note>catalytic</note>
    </ligand>
</feature>
<dbReference type="InterPro" id="IPR016483">
    <property type="entry name" value="UCP006404_Pept_M50_CBS"/>
</dbReference>
<keyword evidence="8 14" id="KW-0378">Hydrolase</keyword>
<dbReference type="GO" id="GO:0046872">
    <property type="term" value="F:metal ion binding"/>
    <property type="evidence" value="ECO:0007669"/>
    <property type="project" value="UniProtKB-UniRule"/>
</dbReference>
<evidence type="ECO:0000256" key="14">
    <source>
        <dbReference type="PIRNR" id="PIRNR006404"/>
    </source>
</evidence>
<comment type="caution">
    <text evidence="19">The sequence shown here is derived from an EMBL/GenBank/DDBJ whole genome shotgun (WGS) entry which is preliminary data.</text>
</comment>
<dbReference type="PROSITE" id="PS51371">
    <property type="entry name" value="CBS"/>
    <property type="match status" value="1"/>
</dbReference>
<reference evidence="19" key="1">
    <citation type="submission" date="2020-06" db="EMBL/GenBank/DDBJ databases">
        <title>Haloterrigena sp. nov., an extremely halophilic archaeon isolated from a saline sediment.</title>
        <authorList>
            <person name="Liu B.-B."/>
        </authorList>
    </citation>
    <scope>NUCLEOTIDE SEQUENCE</scope>
    <source>
        <strain evidence="19">SYSU A121-1</strain>
    </source>
</reference>
<dbReference type="Proteomes" id="UP000728647">
    <property type="component" value="Unassembled WGS sequence"/>
</dbReference>
<feature type="transmembrane region" description="Helical" evidence="14">
    <location>
        <begin position="119"/>
        <end position="143"/>
    </location>
</feature>
<dbReference type="Gene3D" id="3.10.580.10">
    <property type="entry name" value="CBS-domain"/>
    <property type="match status" value="1"/>
</dbReference>
<dbReference type="EMBL" id="JABURA010000001">
    <property type="protein sequence ID" value="NUB89988.1"/>
    <property type="molecule type" value="Genomic_DNA"/>
</dbReference>
<feature type="binding site" evidence="16">
    <location>
        <position position="79"/>
    </location>
    <ligand>
        <name>Zn(2+)</name>
        <dbReference type="ChEBI" id="CHEBI:29105"/>
        <note>catalytic</note>
    </ligand>
</feature>
<keyword evidence="4 14" id="KW-0645">Protease</keyword>
<feature type="binding site" evidence="16">
    <location>
        <position position="83"/>
    </location>
    <ligand>
        <name>Zn(2+)</name>
        <dbReference type="ChEBI" id="CHEBI:29105"/>
        <note>catalytic</note>
    </ligand>
</feature>
<evidence type="ECO:0000256" key="5">
    <source>
        <dbReference type="ARBA" id="ARBA00022692"/>
    </source>
</evidence>
<organism evidence="19 20">
    <name type="scientific">Haloterrigena gelatinilytica</name>
    <dbReference type="NCBI Taxonomy" id="2741724"/>
    <lineage>
        <taxon>Archaea</taxon>
        <taxon>Methanobacteriati</taxon>
        <taxon>Methanobacteriota</taxon>
        <taxon>Stenosarchaea group</taxon>
        <taxon>Halobacteria</taxon>
        <taxon>Halobacteriales</taxon>
        <taxon>Natrialbaceae</taxon>
        <taxon>Haloterrigena</taxon>
    </lineage>
</organism>
<dbReference type="RefSeq" id="WP_174701219.1">
    <property type="nucleotide sequence ID" value="NZ_JABURA010000001.1"/>
</dbReference>
<gene>
    <name evidence="19" type="ORF">HT576_02935</name>
</gene>
<name>A0A8J8GII4_9EURY</name>
<evidence type="ECO:0000256" key="12">
    <source>
        <dbReference type="ARBA" id="ARBA00023122"/>
    </source>
</evidence>